<protein>
    <submittedName>
        <fullName evidence="3">Uncharacterized protein</fullName>
    </submittedName>
</protein>
<evidence type="ECO:0000313" key="3">
    <source>
        <dbReference type="EMBL" id="TVY99908.1"/>
    </source>
</evidence>
<comment type="caution">
    <text evidence="3">The sequence shown here is derived from an EMBL/GenBank/DDBJ whole genome shotgun (WGS) entry which is preliminary data.</text>
</comment>
<dbReference type="AlphaFoldDB" id="A0A6P2BLG7"/>
<reference evidence="3 4" key="1">
    <citation type="submission" date="2018-11" db="EMBL/GenBank/DDBJ databases">
        <title>Trebonia kvetii gen.nov., sp.nov., a novel acidophilic actinobacterium, and proposal of the new actinobacterial family Treboniaceae fam. nov.</title>
        <authorList>
            <person name="Rapoport D."/>
            <person name="Sagova-Mareckova M."/>
            <person name="Sedlacek I."/>
            <person name="Provaznik J."/>
            <person name="Kralova S."/>
            <person name="Pavlinic D."/>
            <person name="Benes V."/>
            <person name="Kopecky J."/>
        </authorList>
    </citation>
    <scope>NUCLEOTIDE SEQUENCE [LARGE SCALE GENOMIC DNA]</scope>
    <source>
        <strain evidence="3 4">15Tr583</strain>
    </source>
</reference>
<feature type="region of interest" description="Disordered" evidence="1">
    <location>
        <begin position="41"/>
        <end position="72"/>
    </location>
</feature>
<dbReference type="OrthoDB" id="4307068at2"/>
<name>A0A6P2BLG7_9ACTN</name>
<dbReference type="Proteomes" id="UP000460272">
    <property type="component" value="Unassembled WGS sequence"/>
</dbReference>
<proteinExistence type="predicted"/>
<gene>
    <name evidence="3" type="ORF">EAS64_40450</name>
</gene>
<dbReference type="EMBL" id="RPFW01000011">
    <property type="protein sequence ID" value="TVY99908.1"/>
    <property type="molecule type" value="Genomic_DNA"/>
</dbReference>
<evidence type="ECO:0000313" key="4">
    <source>
        <dbReference type="Proteomes" id="UP000460272"/>
    </source>
</evidence>
<evidence type="ECO:0000256" key="2">
    <source>
        <dbReference type="SAM" id="SignalP"/>
    </source>
</evidence>
<feature type="chain" id="PRO_5039324538" evidence="2">
    <location>
        <begin position="20"/>
        <end position="350"/>
    </location>
</feature>
<accession>A0A6P2BLG7</accession>
<keyword evidence="2" id="KW-0732">Signal</keyword>
<dbReference type="PROSITE" id="PS51257">
    <property type="entry name" value="PROKAR_LIPOPROTEIN"/>
    <property type="match status" value="1"/>
</dbReference>
<organism evidence="3 4">
    <name type="scientific">Trebonia kvetii</name>
    <dbReference type="NCBI Taxonomy" id="2480626"/>
    <lineage>
        <taxon>Bacteria</taxon>
        <taxon>Bacillati</taxon>
        <taxon>Actinomycetota</taxon>
        <taxon>Actinomycetes</taxon>
        <taxon>Streptosporangiales</taxon>
        <taxon>Treboniaceae</taxon>
        <taxon>Trebonia</taxon>
    </lineage>
</organism>
<sequence length="350" mass="34923">MGVKEALMVLAGRRSLAVAATILSLAAAAGCAARAGGSLTSAGGSPQSAAAQATRPQAPAAAPSASVSPTPSVPAGVNVAAFDALARREATAWARSPLAKEWQTGLVVFIPDELTSGPSTGFPSLAAKEAFGNGDLVFTGPPPSSAPAGIVTWPDGSSIKVPVLSEPAAFGKLTSSRQCPSCVTTPLSVTAVRPTTLAVATSRGRAQVPAWAFTIEGVSAPVIQAALPPGSYVIPGSQDTPSRNALGRLGAEFVGAFAPIISADGRALTLRLPGGFCDTTWGALDDEVGGAVVVGGWMHNPHPHGGCLAVLVMRTATVALSVPLAGRVIIDAATGQPVRLEPLTPAPGRS</sequence>
<dbReference type="RefSeq" id="WP_145862016.1">
    <property type="nucleotide sequence ID" value="NZ_RPFW01000011.1"/>
</dbReference>
<feature type="signal peptide" evidence="2">
    <location>
        <begin position="1"/>
        <end position="19"/>
    </location>
</feature>
<keyword evidence="4" id="KW-1185">Reference proteome</keyword>
<evidence type="ECO:0000256" key="1">
    <source>
        <dbReference type="SAM" id="MobiDB-lite"/>
    </source>
</evidence>